<gene>
    <name evidence="7" type="ORF">AM231_08365</name>
</gene>
<evidence type="ECO:0000256" key="4">
    <source>
        <dbReference type="ARBA" id="ARBA00023163"/>
    </source>
</evidence>
<dbReference type="SMART" id="SM00422">
    <property type="entry name" value="HTH_MERR"/>
    <property type="match status" value="1"/>
</dbReference>
<dbReference type="SUPFAM" id="SSF46955">
    <property type="entry name" value="Putative DNA-binding domain"/>
    <property type="match status" value="1"/>
</dbReference>
<evidence type="ECO:0000313" key="7">
    <source>
        <dbReference type="EMBL" id="KOR89174.1"/>
    </source>
</evidence>
<dbReference type="PATRIC" id="fig|1705565.3.peg.3614"/>
<evidence type="ECO:0000256" key="3">
    <source>
        <dbReference type="ARBA" id="ARBA00023125"/>
    </source>
</evidence>
<dbReference type="AlphaFoldDB" id="A0A0M1P554"/>
<evidence type="ECO:0000259" key="6">
    <source>
        <dbReference type="PROSITE" id="PS50937"/>
    </source>
</evidence>
<protein>
    <recommendedName>
        <fullName evidence="6">HTH merR-type domain-containing protein</fullName>
    </recommendedName>
</protein>
<evidence type="ECO:0000313" key="8">
    <source>
        <dbReference type="Proteomes" id="UP000036932"/>
    </source>
</evidence>
<dbReference type="InterPro" id="IPR047057">
    <property type="entry name" value="MerR_fam"/>
</dbReference>
<dbReference type="Pfam" id="PF13411">
    <property type="entry name" value="MerR_1"/>
    <property type="match status" value="1"/>
</dbReference>
<dbReference type="GO" id="GO:0003677">
    <property type="term" value="F:DNA binding"/>
    <property type="evidence" value="ECO:0007669"/>
    <property type="project" value="UniProtKB-KW"/>
</dbReference>
<dbReference type="Proteomes" id="UP000036932">
    <property type="component" value="Unassembled WGS sequence"/>
</dbReference>
<evidence type="ECO:0000256" key="2">
    <source>
        <dbReference type="ARBA" id="ARBA00023015"/>
    </source>
</evidence>
<feature type="coiled-coil region" evidence="5">
    <location>
        <begin position="84"/>
        <end position="111"/>
    </location>
</feature>
<keyword evidence="5" id="KW-0175">Coiled coil</keyword>
<evidence type="ECO:0000256" key="5">
    <source>
        <dbReference type="SAM" id="Coils"/>
    </source>
</evidence>
<comment type="caution">
    <text evidence="7">The sequence shown here is derived from an EMBL/GenBank/DDBJ whole genome shotgun (WGS) entry which is preliminary data.</text>
</comment>
<keyword evidence="8" id="KW-1185">Reference proteome</keyword>
<keyword evidence="3" id="KW-0238">DNA-binding</keyword>
<keyword evidence="1" id="KW-0678">Repressor</keyword>
<dbReference type="EMBL" id="LIUT01000001">
    <property type="protein sequence ID" value="KOR89174.1"/>
    <property type="molecule type" value="Genomic_DNA"/>
</dbReference>
<dbReference type="PANTHER" id="PTHR30204:SF69">
    <property type="entry name" value="MERR-FAMILY TRANSCRIPTIONAL REGULATOR"/>
    <property type="match status" value="1"/>
</dbReference>
<organism evidence="7 8">
    <name type="scientific">Paenibacillus solani</name>
    <dbReference type="NCBI Taxonomy" id="1705565"/>
    <lineage>
        <taxon>Bacteria</taxon>
        <taxon>Bacillati</taxon>
        <taxon>Bacillota</taxon>
        <taxon>Bacilli</taxon>
        <taxon>Bacillales</taxon>
        <taxon>Paenibacillaceae</taxon>
        <taxon>Paenibacillus</taxon>
    </lineage>
</organism>
<dbReference type="OrthoDB" id="9791488at2"/>
<feature type="domain" description="HTH merR-type" evidence="6">
    <location>
        <begin position="3"/>
        <end position="72"/>
    </location>
</feature>
<sequence length="139" mass="16157">MTHITIGELAKRAGVHLETIRYYERRGLIAEPPRNKAGYRLYSILDIEHIRWIRQAQGIGFSLEEIRYLMSLRMGEVWTEAELRQHAEEKIMDIENKIKQLEEMKALLIRTVGQSNESHMSCPVLLTITKGGEAHEQEN</sequence>
<dbReference type="RefSeq" id="WP_054402219.1">
    <property type="nucleotide sequence ID" value="NZ_LIUT01000001.1"/>
</dbReference>
<dbReference type="InterPro" id="IPR009061">
    <property type="entry name" value="DNA-bd_dom_put_sf"/>
</dbReference>
<dbReference type="InterPro" id="IPR000551">
    <property type="entry name" value="MerR-type_HTH_dom"/>
</dbReference>
<reference evidence="8" key="1">
    <citation type="submission" date="2015-08" db="EMBL/GenBank/DDBJ databases">
        <title>Genome sequencing project for genomic taxonomy and phylogenomics of Bacillus-like bacteria.</title>
        <authorList>
            <person name="Liu B."/>
            <person name="Wang J."/>
            <person name="Zhu Y."/>
            <person name="Liu G."/>
            <person name="Chen Q."/>
            <person name="Chen Z."/>
            <person name="Lan J."/>
            <person name="Che J."/>
            <person name="Ge C."/>
            <person name="Shi H."/>
            <person name="Pan Z."/>
            <person name="Liu X."/>
        </authorList>
    </citation>
    <scope>NUCLEOTIDE SEQUENCE [LARGE SCALE GENOMIC DNA]</scope>
    <source>
        <strain evidence="8">FJAT-22460</strain>
    </source>
</reference>
<dbReference type="PROSITE" id="PS50937">
    <property type="entry name" value="HTH_MERR_2"/>
    <property type="match status" value="1"/>
</dbReference>
<dbReference type="Gene3D" id="1.10.1660.10">
    <property type="match status" value="1"/>
</dbReference>
<dbReference type="PROSITE" id="PS00552">
    <property type="entry name" value="HTH_MERR_1"/>
    <property type="match status" value="1"/>
</dbReference>
<accession>A0A0M1P554</accession>
<dbReference type="PANTHER" id="PTHR30204">
    <property type="entry name" value="REDOX-CYCLING DRUG-SENSING TRANSCRIPTIONAL ACTIVATOR SOXR"/>
    <property type="match status" value="1"/>
</dbReference>
<keyword evidence="4" id="KW-0804">Transcription</keyword>
<keyword evidence="2" id="KW-0805">Transcription regulation</keyword>
<dbReference type="GO" id="GO:0003700">
    <property type="term" value="F:DNA-binding transcription factor activity"/>
    <property type="evidence" value="ECO:0007669"/>
    <property type="project" value="InterPro"/>
</dbReference>
<dbReference type="PRINTS" id="PR00040">
    <property type="entry name" value="HTHMERR"/>
</dbReference>
<name>A0A0M1P554_9BACL</name>
<proteinExistence type="predicted"/>
<evidence type="ECO:0000256" key="1">
    <source>
        <dbReference type="ARBA" id="ARBA00022491"/>
    </source>
</evidence>